<sequence length="137" mass="14307">MVTDSQVNLLARVEPSCTPTAVSTFTQGEFWQAYPDRTSNLSAATLPSSIQIPGIYAIAQKDSGVDIAVFGDTGCSGVKFKYLPTALSAAGAADLGCLADVTSPTALALAVSGNELWLWANNDLYTSADNAATWKKV</sequence>
<organism evidence="1 2">
    <name type="scientific">Subtercola frigoramans</name>
    <dbReference type="NCBI Taxonomy" id="120298"/>
    <lineage>
        <taxon>Bacteria</taxon>
        <taxon>Bacillati</taxon>
        <taxon>Actinomycetota</taxon>
        <taxon>Actinomycetes</taxon>
        <taxon>Micrococcales</taxon>
        <taxon>Microbacteriaceae</taxon>
        <taxon>Subtercola</taxon>
    </lineage>
</organism>
<accession>A0ABS2L8J0</accession>
<evidence type="ECO:0000313" key="1">
    <source>
        <dbReference type="EMBL" id="MBM7473415.1"/>
    </source>
</evidence>
<dbReference type="RefSeq" id="WP_205110878.1">
    <property type="nucleotide sequence ID" value="NZ_BAAAHT010000014.1"/>
</dbReference>
<evidence type="ECO:0000313" key="2">
    <source>
        <dbReference type="Proteomes" id="UP000776164"/>
    </source>
</evidence>
<comment type="caution">
    <text evidence="1">The sequence shown here is derived from an EMBL/GenBank/DDBJ whole genome shotgun (WGS) entry which is preliminary data.</text>
</comment>
<proteinExistence type="predicted"/>
<name>A0ABS2L8J0_9MICO</name>
<reference evidence="1 2" key="1">
    <citation type="submission" date="2021-01" db="EMBL/GenBank/DDBJ databases">
        <title>Sequencing the genomes of 1000 actinobacteria strains.</title>
        <authorList>
            <person name="Klenk H.-P."/>
        </authorList>
    </citation>
    <scope>NUCLEOTIDE SEQUENCE [LARGE SCALE GENOMIC DNA]</scope>
    <source>
        <strain evidence="1 2">DSM 13057</strain>
    </source>
</reference>
<protein>
    <submittedName>
        <fullName evidence="1">Uncharacterized protein</fullName>
    </submittedName>
</protein>
<gene>
    <name evidence="1" type="ORF">JOE66_003049</name>
</gene>
<dbReference type="EMBL" id="JAFBBU010000001">
    <property type="protein sequence ID" value="MBM7473415.1"/>
    <property type="molecule type" value="Genomic_DNA"/>
</dbReference>
<keyword evidence="2" id="KW-1185">Reference proteome</keyword>
<dbReference type="Proteomes" id="UP000776164">
    <property type="component" value="Unassembled WGS sequence"/>
</dbReference>